<evidence type="ECO:0000256" key="15">
    <source>
        <dbReference type="HAMAP-Rule" id="MF_04003"/>
    </source>
</evidence>
<accession>Q52P65</accession>
<dbReference type="GO" id="GO:0043657">
    <property type="term" value="C:host cell"/>
    <property type="evidence" value="ECO:0007669"/>
    <property type="project" value="GOC"/>
</dbReference>
<dbReference type="GO" id="GO:0046718">
    <property type="term" value="P:symbiont entry into host cell"/>
    <property type="evidence" value="ECO:0007669"/>
    <property type="project" value="UniProtKB-KW"/>
</dbReference>
<comment type="subunit">
    <text evidence="15">Interacts with major capsid protein L1. Interacts with E2; this interaction inhibits E2 transcriptional activity but not the DNA replication function E2. Interacts with host HSPA8; this interaction is required for L2 nuclear translocation. Interacts with host importins KPNB2 and KPNB3. Forms a complex with importin alpha2-beta1 heterodimers via interaction with the importin alpha2 adapter. Interacts with host DYNLT1; this interaction is essential for virus intracellular transport during entry. Interacts (via C-terminus) with host retromer subunits VPS35 AND VPS29.</text>
</comment>
<dbReference type="HAMAP" id="MF_04003">
    <property type="entry name" value="PPV_L2"/>
    <property type="match status" value="1"/>
</dbReference>
<dbReference type="GO" id="GO:0042025">
    <property type="term" value="C:host cell nucleus"/>
    <property type="evidence" value="ECO:0007669"/>
    <property type="project" value="UniProtKB-SubCell"/>
</dbReference>
<evidence type="ECO:0000256" key="9">
    <source>
        <dbReference type="ARBA" id="ARBA00022952"/>
    </source>
</evidence>
<dbReference type="GO" id="GO:0003677">
    <property type="term" value="F:DNA binding"/>
    <property type="evidence" value="ECO:0007669"/>
    <property type="project" value="UniProtKB-UniRule"/>
</dbReference>
<evidence type="ECO:0000256" key="6">
    <source>
        <dbReference type="ARBA" id="ARBA00022812"/>
    </source>
</evidence>
<comment type="PTM">
    <text evidence="15">Highly phosphorylated.</text>
</comment>
<keyword evidence="3 15" id="KW-0167">Capsid protein</keyword>
<reference evidence="16" key="1">
    <citation type="submission" date="2005-03" db="EMBL/GenBank/DDBJ databases">
        <title>Florida manatee papillomavirus L2 capsid protein gene.</title>
        <authorList>
            <person name="Woodruff R.A."/>
            <person name="Bonde R.K."/>
            <person name="Romero C.H."/>
        </authorList>
    </citation>
    <scope>NUCLEOTIDE SEQUENCE</scope>
    <source>
        <strain evidence="16">P31</strain>
    </source>
</reference>
<comment type="caution">
    <text evidence="15">Lacks conserved residue(s) required for the propagation of feature annotation.</text>
</comment>
<proteinExistence type="inferred from homology"/>
<keyword evidence="13 15" id="KW-1015">Disulfide bond</keyword>
<keyword evidence="5 15" id="KW-0945">Host-virus interaction</keyword>
<keyword evidence="9 15" id="KW-1177">Microtubular inwards viral transport</keyword>
<dbReference type="GO" id="GO:0075521">
    <property type="term" value="P:microtubule-dependent intracellular transport of viral material towards nucleus"/>
    <property type="evidence" value="ECO:0007669"/>
    <property type="project" value="UniProtKB-UniRule"/>
</dbReference>
<evidence type="ECO:0000313" key="16">
    <source>
        <dbReference type="EMBL" id="AAX97824.1"/>
    </source>
</evidence>
<keyword evidence="10" id="KW-1039">Host endosome</keyword>
<keyword evidence="2 15" id="KW-0597">Phosphoprotein</keyword>
<evidence type="ECO:0000256" key="13">
    <source>
        <dbReference type="ARBA" id="ARBA00023157"/>
    </source>
</evidence>
<keyword evidence="8 15" id="KW-0426">Late protein</keyword>
<evidence type="ECO:0000256" key="2">
    <source>
        <dbReference type="ARBA" id="ARBA00022553"/>
    </source>
</evidence>
<evidence type="ECO:0000256" key="3">
    <source>
        <dbReference type="ARBA" id="ARBA00022561"/>
    </source>
</evidence>
<keyword evidence="7 15" id="KW-0946">Virion</keyword>
<dbReference type="EMBL" id="AY994165">
    <property type="protein sequence ID" value="AAX97824.1"/>
    <property type="molecule type" value="Genomic_DNA"/>
</dbReference>
<comment type="function">
    <text evidence="15">Minor protein of the capsid that localizes along the inner surface of the virion, within the central cavities beneath the L1 pentamers. Plays a role in capsid stabilization through interaction with the major capsid protein L1. Once the virion enters the host cell, L2 escorts the genomic DNA into the nucleus by promoting escape from the endosomal compartments and traffic through the host Golgi network. Mechanistically, the C-terminus of L2 possesses a cell-penetrating peptide that protudes from the host endosome, interacts with host cytoplasmic retromer cargo and thereby mediates the capsid delivery to the host trans-Golgi network. Plays a role through its interaction with host dynein in the intracellular microtubule-dependent transport of viral capsid toward the nucleus. Mediates the viral genome import into the nucleus through binding to host importins. Once within the nucleus, L2 localizes viral genomes to host PML bodies in order to activate early gene expression for establishment of infection. Later on, promotes late gene expression by interacting with the viral E2 protein and by inhibiting its transcriptional activation functions. During virion assembly, encapsidates the genome by direct interaction with the viral DNA.</text>
</comment>
<keyword evidence="14 15" id="KW-1160">Virus entry into host cell</keyword>
<evidence type="ECO:0000256" key="7">
    <source>
        <dbReference type="ARBA" id="ARBA00022844"/>
    </source>
</evidence>
<keyword evidence="6" id="KW-1040">Host Golgi apparatus</keyword>
<reference evidence="17" key="2">
    <citation type="submission" date="2005-06" db="EMBL/GenBank/DDBJ databases">
        <authorList>
            <person name="Woodruff R.A."/>
            <person name="Bonde R.K."/>
            <person name="Romero C.H."/>
        </authorList>
    </citation>
    <scope>NUCLEOTIDE SEQUENCE</scope>
    <source>
        <strain evidence="17">Oakley</strain>
    </source>
</reference>
<evidence type="ECO:0000256" key="4">
    <source>
        <dbReference type="ARBA" id="ARBA00022562"/>
    </source>
</evidence>
<keyword evidence="12 15" id="KW-0238">DNA-binding</keyword>
<evidence type="ECO:0000256" key="8">
    <source>
        <dbReference type="ARBA" id="ARBA00022921"/>
    </source>
</evidence>
<dbReference type="GO" id="GO:0005198">
    <property type="term" value="F:structural molecule activity"/>
    <property type="evidence" value="ECO:0007669"/>
    <property type="project" value="UniProtKB-UniRule"/>
</dbReference>
<name>Q52P65_9PAPI</name>
<keyword evidence="4 15" id="KW-1048">Host nucleus</keyword>
<dbReference type="GO" id="GO:0075732">
    <property type="term" value="P:viral penetration into host nucleus"/>
    <property type="evidence" value="ECO:0007669"/>
    <property type="project" value="UniProtKB-KW"/>
</dbReference>
<evidence type="ECO:0000256" key="10">
    <source>
        <dbReference type="ARBA" id="ARBA00023046"/>
    </source>
</evidence>
<feature type="disulfide bond" evidence="15">
    <location>
        <begin position="19"/>
        <end position="25"/>
    </location>
</feature>
<dbReference type="Pfam" id="PF00513">
    <property type="entry name" value="Late_protein_L2"/>
    <property type="match status" value="1"/>
</dbReference>
<keyword evidence="1 15" id="KW-1163">Viral penetration into host nucleus</keyword>
<protein>
    <recommendedName>
        <fullName evidence="15">Minor capsid protein L2</fullName>
    </recommendedName>
</protein>
<dbReference type="GO" id="GO:0019028">
    <property type="term" value="C:viral capsid"/>
    <property type="evidence" value="ECO:0007669"/>
    <property type="project" value="UniProtKB-UniRule"/>
</dbReference>
<evidence type="ECO:0000313" key="17">
    <source>
        <dbReference type="EMBL" id="AAZ20320.1"/>
    </source>
</evidence>
<evidence type="ECO:0000256" key="11">
    <source>
        <dbReference type="ARBA" id="ARBA00023120"/>
    </source>
</evidence>
<comment type="similarity">
    <text evidence="15">Belongs to the papillomaviridae L2 protein family.</text>
</comment>
<dbReference type="EMBL" id="DQ099423">
    <property type="protein sequence ID" value="AAZ20320.1"/>
    <property type="molecule type" value="Genomic_DNA"/>
</dbReference>
<evidence type="ECO:0000256" key="1">
    <source>
        <dbReference type="ARBA" id="ARBA00022524"/>
    </source>
</evidence>
<keyword evidence="11 15" id="KW-1176">Cytoplasmic inwards viral transport</keyword>
<evidence type="ECO:0000256" key="5">
    <source>
        <dbReference type="ARBA" id="ARBA00022581"/>
    </source>
</evidence>
<comment type="subcellular location">
    <subcellularLocation>
        <location evidence="15">Virion</location>
    </subcellularLocation>
    <subcellularLocation>
        <location evidence="15">Host nucleus</location>
    </subcellularLocation>
</comment>
<dbReference type="InterPro" id="IPR000784">
    <property type="entry name" value="Late_L2"/>
</dbReference>
<evidence type="ECO:0000256" key="14">
    <source>
        <dbReference type="ARBA" id="ARBA00023296"/>
    </source>
</evidence>
<organism evidence="16">
    <name type="scientific">Florida manatee papillomavirus</name>
    <dbReference type="NCBI Taxonomy" id="255363"/>
    <lineage>
        <taxon>Viruses</taxon>
        <taxon>Monodnaviria</taxon>
        <taxon>Shotokuvirae</taxon>
        <taxon>Cossaviricota</taxon>
        <taxon>Papovaviricetes</taxon>
        <taxon>Zurhausenvirales</taxon>
        <taxon>Papillomaviridae</taxon>
        <taxon>manatee papillomaviruses</taxon>
    </lineage>
</organism>
<gene>
    <name evidence="15" type="primary">L2</name>
</gene>
<evidence type="ECO:0000256" key="12">
    <source>
        <dbReference type="ARBA" id="ARBA00023125"/>
    </source>
</evidence>
<sequence length="511" mass="54707">MVVRSRKRRAAAEDIYRQCRPQGTCPEDVVNKIEGNTPADRFLKWISSFLYFGRLGIGTGSGAGGSGGYARLTPTITGGARLEPGGAVVRPSLAVEPIGPIPAEITPEAPSVVTLSDTTATVPDIPATSSGDLAPDIELANLPTSRTESGPSSDIGSEPAILDLHPSTTSTRTSNTHFHNPVYQAPFTSDVHIGESSSLLENVQVLASGGGDSIGAEYLPFRDLEPRATSTPEGPPPRARVRGDPRYLRRTQQVKVTDPRFISGPSQLIYFDNPIFDNSATLDLTDTTLPTTTPHPEFSDIFRLGHLQYGETASGHVRVSRLGTRGTMLTRSGLRIGTALHYYQDISSIAATVENSETIELSVLGESTGSSNIVQGDLSGYEVVDLQDPQPLYPDESLLDTYEDVASSGRLILTGSGGYRTTILVEPLFYTGLAESLGLNTADAGLLIHGGLTVDKEGDSTDTSPPIHPLTPPTILIDFQSSYGDFFLHPSLIPKKKRRLGLFTDEYVVTE</sequence>